<name>A0AAX2H276_9FLAO</name>
<sequence length="351" mass="38422">MAINVSLFLLLLLVIIALMLVANKLKIAYPILLVIGGLALSFIPNLPKVHINPELIFIVFLPPLLYEETWAISQKELWKWRRIIISLAFPAVFITAAAVAWVANMVFPGFALPLGFLLGGIVSPTDTVSTNAIAKFVKIPKRIEVILGNESLLNDASGLIVFRMAAIAVTTGQFLLGKASLNFVWMVLGGIAIGLAVAWLMYKMHKYLPTERNMDIILTLITPYVIYILADFAQTSGVLAVVAGALFLSRKRDEIFAATTQINAIAVWNVYVFILNGLAFALIGLDLPQILEGIQAKEGIDLWTAITYGLIVTGVLIVVRFGCMLGAVVITQIMKHFITVADDRLPARQVH</sequence>
<keyword evidence="9" id="KW-0739">Sodium transport</keyword>
<evidence type="ECO:0000256" key="7">
    <source>
        <dbReference type="ARBA" id="ARBA00023065"/>
    </source>
</evidence>
<evidence type="ECO:0000256" key="6">
    <source>
        <dbReference type="ARBA" id="ARBA00023053"/>
    </source>
</evidence>
<comment type="subcellular location">
    <subcellularLocation>
        <location evidence="1">Cell membrane</location>
        <topology evidence="1">Multi-pass membrane protein</topology>
    </subcellularLocation>
</comment>
<keyword evidence="5 10" id="KW-1133">Transmembrane helix</keyword>
<dbReference type="Gene3D" id="6.10.140.1330">
    <property type="match status" value="1"/>
</dbReference>
<dbReference type="GO" id="GO:0005886">
    <property type="term" value="C:plasma membrane"/>
    <property type="evidence" value="ECO:0007669"/>
    <property type="project" value="UniProtKB-SubCell"/>
</dbReference>
<dbReference type="AlphaFoldDB" id="A0AAX2H276"/>
<feature type="transmembrane region" description="Helical" evidence="10">
    <location>
        <begin position="183"/>
        <end position="204"/>
    </location>
</feature>
<keyword evidence="7" id="KW-0406">Ion transport</keyword>
<feature type="transmembrane region" description="Helical" evidence="10">
    <location>
        <begin position="156"/>
        <end position="176"/>
    </location>
</feature>
<dbReference type="GO" id="GO:0098719">
    <property type="term" value="P:sodium ion import across plasma membrane"/>
    <property type="evidence" value="ECO:0007669"/>
    <property type="project" value="TreeGrafter"/>
</dbReference>
<feature type="transmembrane region" description="Helical" evidence="10">
    <location>
        <begin position="224"/>
        <end position="248"/>
    </location>
</feature>
<evidence type="ECO:0000313" key="12">
    <source>
        <dbReference type="EMBL" id="SNV12881.1"/>
    </source>
</evidence>
<feature type="transmembrane region" description="Helical" evidence="10">
    <location>
        <begin position="27"/>
        <end position="43"/>
    </location>
</feature>
<evidence type="ECO:0000256" key="9">
    <source>
        <dbReference type="ARBA" id="ARBA00023201"/>
    </source>
</evidence>
<proteinExistence type="predicted"/>
<feature type="transmembrane region" description="Helical" evidence="10">
    <location>
        <begin position="84"/>
        <end position="107"/>
    </location>
</feature>
<dbReference type="PANTHER" id="PTHR10110:SF86">
    <property type="entry name" value="SODIUM_HYDROGEN EXCHANGER 7"/>
    <property type="match status" value="1"/>
</dbReference>
<feature type="transmembrane region" description="Helical" evidence="10">
    <location>
        <begin position="305"/>
        <end position="330"/>
    </location>
</feature>
<dbReference type="InterPro" id="IPR018422">
    <property type="entry name" value="Cation/H_exchanger_CPA1"/>
</dbReference>
<dbReference type="Proteomes" id="UP000215539">
    <property type="component" value="Chromosome 1"/>
</dbReference>
<evidence type="ECO:0000256" key="5">
    <source>
        <dbReference type="ARBA" id="ARBA00022989"/>
    </source>
</evidence>
<reference evidence="12 13" key="1">
    <citation type="submission" date="2017-06" db="EMBL/GenBank/DDBJ databases">
        <authorList>
            <consortium name="Pathogen Informatics"/>
        </authorList>
    </citation>
    <scope>NUCLEOTIDE SEQUENCE [LARGE SCALE GENOMIC DNA]</scope>
    <source>
        <strain evidence="12 13">NCTC12947</strain>
    </source>
</reference>
<evidence type="ECO:0000256" key="2">
    <source>
        <dbReference type="ARBA" id="ARBA00022448"/>
    </source>
</evidence>
<evidence type="ECO:0000313" key="13">
    <source>
        <dbReference type="Proteomes" id="UP000215539"/>
    </source>
</evidence>
<evidence type="ECO:0000256" key="3">
    <source>
        <dbReference type="ARBA" id="ARBA00022475"/>
    </source>
</evidence>
<dbReference type="InterPro" id="IPR006153">
    <property type="entry name" value="Cation/H_exchanger_TM"/>
</dbReference>
<dbReference type="GO" id="GO:0015386">
    <property type="term" value="F:potassium:proton antiporter activity"/>
    <property type="evidence" value="ECO:0007669"/>
    <property type="project" value="TreeGrafter"/>
</dbReference>
<feature type="domain" description="Cation/H+ exchanger transmembrane" evidence="11">
    <location>
        <begin position="12"/>
        <end position="327"/>
    </location>
</feature>
<keyword evidence="2" id="KW-0813">Transport</keyword>
<feature type="transmembrane region" description="Helical" evidence="10">
    <location>
        <begin position="6"/>
        <end position="22"/>
    </location>
</feature>
<keyword evidence="8 10" id="KW-0472">Membrane</keyword>
<dbReference type="GO" id="GO:0051453">
    <property type="term" value="P:regulation of intracellular pH"/>
    <property type="evidence" value="ECO:0007669"/>
    <property type="project" value="TreeGrafter"/>
</dbReference>
<dbReference type="PANTHER" id="PTHR10110">
    <property type="entry name" value="SODIUM/HYDROGEN EXCHANGER"/>
    <property type="match status" value="1"/>
</dbReference>
<evidence type="ECO:0000256" key="1">
    <source>
        <dbReference type="ARBA" id="ARBA00004651"/>
    </source>
</evidence>
<feature type="transmembrane region" description="Helical" evidence="10">
    <location>
        <begin position="260"/>
        <end position="285"/>
    </location>
</feature>
<accession>A0AAX2H276</accession>
<keyword evidence="4 10" id="KW-0812">Transmembrane</keyword>
<protein>
    <submittedName>
        <fullName evidence="12">Sodium, potassium, lithium and rubidium/H(+) antiporter</fullName>
    </submittedName>
</protein>
<gene>
    <name evidence="12" type="primary">nhaK_1</name>
    <name evidence="12" type="ORF">SAMEA44541418_01639</name>
</gene>
<evidence type="ECO:0000256" key="4">
    <source>
        <dbReference type="ARBA" id="ARBA00022692"/>
    </source>
</evidence>
<evidence type="ECO:0000256" key="8">
    <source>
        <dbReference type="ARBA" id="ARBA00023136"/>
    </source>
</evidence>
<organism evidence="12 13">
    <name type="scientific">Capnocytophaga haemolytica</name>
    <dbReference type="NCBI Taxonomy" id="45243"/>
    <lineage>
        <taxon>Bacteria</taxon>
        <taxon>Pseudomonadati</taxon>
        <taxon>Bacteroidota</taxon>
        <taxon>Flavobacteriia</taxon>
        <taxon>Flavobacteriales</taxon>
        <taxon>Flavobacteriaceae</taxon>
        <taxon>Capnocytophaga</taxon>
    </lineage>
</organism>
<evidence type="ECO:0000259" key="11">
    <source>
        <dbReference type="Pfam" id="PF00999"/>
    </source>
</evidence>
<dbReference type="GO" id="GO:0015385">
    <property type="term" value="F:sodium:proton antiporter activity"/>
    <property type="evidence" value="ECO:0007669"/>
    <property type="project" value="InterPro"/>
</dbReference>
<evidence type="ECO:0000256" key="10">
    <source>
        <dbReference type="SAM" id="Phobius"/>
    </source>
</evidence>
<keyword evidence="3" id="KW-1003">Cell membrane</keyword>
<keyword evidence="6" id="KW-0915">Sodium</keyword>
<dbReference type="RefSeq" id="WP_317045034.1">
    <property type="nucleotide sequence ID" value="NZ_CP014227.1"/>
</dbReference>
<dbReference type="Pfam" id="PF00999">
    <property type="entry name" value="Na_H_Exchanger"/>
    <property type="match status" value="1"/>
</dbReference>
<dbReference type="EMBL" id="LT906449">
    <property type="protein sequence ID" value="SNV12881.1"/>
    <property type="molecule type" value="Genomic_DNA"/>
</dbReference>